<dbReference type="AlphaFoldDB" id="A0AB34CKG0"/>
<dbReference type="EMBL" id="VWVM01000004">
    <property type="protein sequence ID" value="KAA6126838.1"/>
    <property type="molecule type" value="Genomic_DNA"/>
</dbReference>
<accession>A0AB34CKG0</accession>
<dbReference type="RefSeq" id="WP_150037363.1">
    <property type="nucleotide sequence ID" value="NZ_VWVM01000004.1"/>
</dbReference>
<evidence type="ECO:0000313" key="2">
    <source>
        <dbReference type="EMBL" id="KAA6126838.1"/>
    </source>
</evidence>
<dbReference type="Proteomes" id="UP000324255">
    <property type="component" value="Unassembled WGS sequence"/>
</dbReference>
<evidence type="ECO:0000313" key="3">
    <source>
        <dbReference type="Proteomes" id="UP000324255"/>
    </source>
</evidence>
<dbReference type="Pfam" id="PF08765">
    <property type="entry name" value="Mor"/>
    <property type="match status" value="1"/>
</dbReference>
<dbReference type="InterPro" id="IPR014875">
    <property type="entry name" value="Mor_transcription_activator"/>
</dbReference>
<dbReference type="SUPFAM" id="SSF46689">
    <property type="entry name" value="Homeodomain-like"/>
    <property type="match status" value="1"/>
</dbReference>
<organism evidence="2 3">
    <name type="scientific">Candidatus Pantoea gossypiicola</name>
    <dbReference type="NCBI Taxonomy" id="2608008"/>
    <lineage>
        <taxon>Bacteria</taxon>
        <taxon>Pseudomonadati</taxon>
        <taxon>Pseudomonadota</taxon>
        <taxon>Gammaproteobacteria</taxon>
        <taxon>Enterobacterales</taxon>
        <taxon>Erwiniaceae</taxon>
        <taxon>Pantoea</taxon>
    </lineage>
</organism>
<comment type="caution">
    <text evidence="2">The sequence shown here is derived from an EMBL/GenBank/DDBJ whole genome shotgun (WGS) entry which is preliminary data.</text>
</comment>
<proteinExistence type="predicted"/>
<reference evidence="2 3" key="1">
    <citation type="submission" date="2019-09" db="EMBL/GenBank/DDBJ databases">
        <title>Genomic diversity of phyloplane-associated Pantoea species in Pakistan cotton crop.</title>
        <authorList>
            <person name="Tufail M.R."/>
            <person name="Cook D.R."/>
        </authorList>
    </citation>
    <scope>NUCLEOTIDE SEQUENCE [LARGE SCALE GENOMIC DNA]</scope>
    <source>
        <strain evidence="2 3">B_8</strain>
    </source>
</reference>
<protein>
    <recommendedName>
        <fullName evidence="1">Mor transcription activator domain-containing protein</fullName>
    </recommendedName>
</protein>
<name>A0AB34CKG0_9GAMM</name>
<evidence type="ECO:0000259" key="1">
    <source>
        <dbReference type="Pfam" id="PF08765"/>
    </source>
</evidence>
<keyword evidence="3" id="KW-1185">Reference proteome</keyword>
<feature type="domain" description="Mor transcription activator" evidence="1">
    <location>
        <begin position="60"/>
        <end position="147"/>
    </location>
</feature>
<sequence>MSGFDLESMASLLPDTARELASVIGFEATQKLVERFGGARFPVGRGIMSHGEPRLALLRETIGEENTQKMMQHFGGDSTLVIPRCATALREYRNRCFYSDVDALVNEGKSLSIALMLTAPRYGFGDSWAWHLLAERNRPDEPQVQQRLF</sequence>
<dbReference type="InterPro" id="IPR009057">
    <property type="entry name" value="Homeodomain-like_sf"/>
</dbReference>
<gene>
    <name evidence="2" type="ORF">F3I20_07195</name>
</gene>